<dbReference type="InterPro" id="IPR003439">
    <property type="entry name" value="ABC_transporter-like_ATP-bd"/>
</dbReference>
<evidence type="ECO:0000256" key="1">
    <source>
        <dbReference type="ARBA" id="ARBA00004417"/>
    </source>
</evidence>
<dbReference type="InterPro" id="IPR050319">
    <property type="entry name" value="ABC_transp_ATP-bind"/>
</dbReference>
<evidence type="ECO:0000313" key="7">
    <source>
        <dbReference type="EMBL" id="QQP92917.1"/>
    </source>
</evidence>
<sequence length="563" mass="61710">MTGGTIPKKPILEVRGLTVDFLSDRDPFRAVSSVDFHVCPGETLCILGESGSGKSVSTSAIMGLIDTPPGDIVAGRMVFDGRDLSAMSAEERRDLNGRRIAMIFQDPLAHLNPVHTIGRQIAEVFEAHGVARGGEARRRAVDLLRRVGIPDPEHRVDQYPHQFSGGQRQRVMIAMAIALQPSVIIADEPTTALDVSVQAQILELLRDLQAEHGMALVLITHDLEVAASMADRVMVMKGGRIVEEGEARTVFTRPRHDYTRALLSALPHADDADSHRRSGTAAGEPILRVENIVKRYTLGTGLFGPARYVDAVNDVSFVVGKGETVGIVGESGSGKSSVARILLRLNEPTSGRALYKGDDIFGMDRRALLKLRRKVQMVFQDPYGSMNPRMDVRTIISEPLRIHRDILPKARWNDRVVELLELVGLKAEHAARHIHQFSGGQRQRIAIARALASDPELIVCDEAVSALDVSIQAQVIDLLADLRTRLGLSYIFITHDLPIVRHFADRIIVMKHGEIVEQGATQALFSNPQHPYTRTLLNATPHPKWETGAAVGAAALPDRQALP</sequence>
<feature type="domain" description="ABC transporter" evidence="6">
    <location>
        <begin position="287"/>
        <end position="537"/>
    </location>
</feature>
<dbReference type="EMBL" id="CP067421">
    <property type="protein sequence ID" value="QQP92917.1"/>
    <property type="molecule type" value="Genomic_DNA"/>
</dbReference>
<dbReference type="Gene3D" id="3.40.50.300">
    <property type="entry name" value="P-loop containing nucleotide triphosphate hydrolases"/>
    <property type="match status" value="2"/>
</dbReference>
<dbReference type="CDD" id="cd03257">
    <property type="entry name" value="ABC_NikE_OppD_transporters"/>
    <property type="match status" value="2"/>
</dbReference>
<dbReference type="RefSeq" id="WP_201082191.1">
    <property type="nucleotide sequence ID" value="NZ_CP067421.1"/>
</dbReference>
<dbReference type="GO" id="GO:0005524">
    <property type="term" value="F:ATP binding"/>
    <property type="evidence" value="ECO:0007669"/>
    <property type="project" value="UniProtKB-KW"/>
</dbReference>
<dbReference type="InterPro" id="IPR003593">
    <property type="entry name" value="AAA+_ATPase"/>
</dbReference>
<dbReference type="InterPro" id="IPR027417">
    <property type="entry name" value="P-loop_NTPase"/>
</dbReference>
<name>A0ABX7BEV2_9PROT</name>
<evidence type="ECO:0000313" key="8">
    <source>
        <dbReference type="Proteomes" id="UP000595197"/>
    </source>
</evidence>
<dbReference type="InterPro" id="IPR017871">
    <property type="entry name" value="ABC_transporter-like_CS"/>
</dbReference>
<keyword evidence="5 7" id="KW-0067">ATP-binding</keyword>
<evidence type="ECO:0000259" key="6">
    <source>
        <dbReference type="PROSITE" id="PS50893"/>
    </source>
</evidence>
<keyword evidence="7" id="KW-0614">Plasmid</keyword>
<dbReference type="Proteomes" id="UP000595197">
    <property type="component" value="Plasmid pTT6-1"/>
</dbReference>
<dbReference type="Pfam" id="PF08352">
    <property type="entry name" value="oligo_HPY"/>
    <property type="match status" value="2"/>
</dbReference>
<evidence type="ECO:0000256" key="2">
    <source>
        <dbReference type="ARBA" id="ARBA00005417"/>
    </source>
</evidence>
<geneLocation type="plasmid" evidence="7 8">
    <name>pTT6-1</name>
</geneLocation>
<dbReference type="SMART" id="SM00382">
    <property type="entry name" value="AAA"/>
    <property type="match status" value="2"/>
</dbReference>
<comment type="similarity">
    <text evidence="2">Belongs to the ABC transporter superfamily.</text>
</comment>
<dbReference type="SUPFAM" id="SSF52540">
    <property type="entry name" value="P-loop containing nucleoside triphosphate hydrolases"/>
    <property type="match status" value="2"/>
</dbReference>
<dbReference type="NCBIfam" id="NF008453">
    <property type="entry name" value="PRK11308.1"/>
    <property type="match status" value="2"/>
</dbReference>
<organism evidence="7 8">
    <name type="scientific">Skermanella cutis</name>
    <dbReference type="NCBI Taxonomy" id="2775420"/>
    <lineage>
        <taxon>Bacteria</taxon>
        <taxon>Pseudomonadati</taxon>
        <taxon>Pseudomonadota</taxon>
        <taxon>Alphaproteobacteria</taxon>
        <taxon>Rhodospirillales</taxon>
        <taxon>Azospirillaceae</taxon>
        <taxon>Skermanella</taxon>
    </lineage>
</organism>
<dbReference type="NCBIfam" id="NF007739">
    <property type="entry name" value="PRK10419.1"/>
    <property type="match status" value="2"/>
</dbReference>
<dbReference type="InterPro" id="IPR013563">
    <property type="entry name" value="Oligopep_ABC_C"/>
</dbReference>
<dbReference type="PANTHER" id="PTHR43776">
    <property type="entry name" value="TRANSPORT ATP-BINDING PROTEIN"/>
    <property type="match status" value="1"/>
</dbReference>
<keyword evidence="3" id="KW-0813">Transport</keyword>
<evidence type="ECO:0000256" key="5">
    <source>
        <dbReference type="ARBA" id="ARBA00022840"/>
    </source>
</evidence>
<dbReference type="PROSITE" id="PS50893">
    <property type="entry name" value="ABC_TRANSPORTER_2"/>
    <property type="match status" value="2"/>
</dbReference>
<gene>
    <name evidence="7" type="ORF">IGS68_31250</name>
</gene>
<keyword evidence="4" id="KW-0547">Nucleotide-binding</keyword>
<dbReference type="Pfam" id="PF00005">
    <property type="entry name" value="ABC_tran"/>
    <property type="match status" value="2"/>
</dbReference>
<proteinExistence type="inferred from homology"/>
<dbReference type="PANTHER" id="PTHR43776:SF7">
    <property type="entry name" value="D,D-DIPEPTIDE TRANSPORT ATP-BINDING PROTEIN DDPF-RELATED"/>
    <property type="match status" value="1"/>
</dbReference>
<comment type="subcellular location">
    <subcellularLocation>
        <location evidence="1">Cell inner membrane</location>
        <topology evidence="1">Peripheral membrane protein</topology>
    </subcellularLocation>
</comment>
<evidence type="ECO:0000256" key="4">
    <source>
        <dbReference type="ARBA" id="ARBA00022741"/>
    </source>
</evidence>
<evidence type="ECO:0000256" key="3">
    <source>
        <dbReference type="ARBA" id="ARBA00022448"/>
    </source>
</evidence>
<keyword evidence="8" id="KW-1185">Reference proteome</keyword>
<protein>
    <submittedName>
        <fullName evidence="7">ABC transporter ATP-binding protein</fullName>
    </submittedName>
</protein>
<reference evidence="7" key="1">
    <citation type="submission" date="2021-02" db="EMBL/GenBank/DDBJ databases">
        <title>Skermanella TT6 skin isolate.</title>
        <authorList>
            <person name="Lee K."/>
            <person name="Ganzorig M."/>
        </authorList>
    </citation>
    <scope>NUCLEOTIDE SEQUENCE</scope>
    <source>
        <strain evidence="7">TT6</strain>
    </source>
</reference>
<accession>A0ABX7BEV2</accession>
<dbReference type="PROSITE" id="PS00211">
    <property type="entry name" value="ABC_TRANSPORTER_1"/>
    <property type="match status" value="2"/>
</dbReference>
<feature type="domain" description="ABC transporter" evidence="6">
    <location>
        <begin position="14"/>
        <end position="263"/>
    </location>
</feature>